<feature type="signal peptide" evidence="2">
    <location>
        <begin position="1"/>
        <end position="20"/>
    </location>
</feature>
<accession>A0AA39GZB8</accession>
<evidence type="ECO:0000256" key="1">
    <source>
        <dbReference type="SAM" id="MobiDB-lite"/>
    </source>
</evidence>
<dbReference type="EMBL" id="JAUCMV010000005">
    <property type="protein sequence ID" value="KAK0394872.1"/>
    <property type="molecule type" value="Genomic_DNA"/>
</dbReference>
<dbReference type="Proteomes" id="UP001175271">
    <property type="component" value="Unassembled WGS sequence"/>
</dbReference>
<feature type="chain" id="PRO_5041457812" evidence="2">
    <location>
        <begin position="21"/>
        <end position="402"/>
    </location>
</feature>
<keyword evidence="2" id="KW-0732">Signal</keyword>
<keyword evidence="4" id="KW-1185">Reference proteome</keyword>
<sequence length="402" mass="45119">MDPSKLFVFLLMTLFVISIAKPSNVASGDDSSDSDDDSDDSNENENIFSHHGSFFRNPREKQGEQSQPLKCSARARRRLQACEDYCFTLRVTSHQIGANESDLFGESAGCSTSILPSISGVDQLCFRRDVPLQTEPRFVVQAEYCLCKEDYLMHLFTLLLVSLTTVTSAIELKTCNYCASRDFYEQALRFVNRQVINRHTRSKYISTVQCEHFNNLSDIKCTGRCFTMISEYLDAHRVQQRSEVRSCEALHFSPEELTSFNETRCYQRFFQNNAQTICFCGNKKCNEEITTDMVDAITTTSTVRPTLDSSSIVDAPQSSIVDAPQSNIVDAPQSNIIDAHQSSIVDAPKTNVPQLLDSQDGYYNYNQIQRYILASPDKGAQKMAPLLSAAVPVLMAVIITVL</sequence>
<name>A0AA39GZB8_9BILA</name>
<evidence type="ECO:0000256" key="2">
    <source>
        <dbReference type="SAM" id="SignalP"/>
    </source>
</evidence>
<feature type="region of interest" description="Disordered" evidence="1">
    <location>
        <begin position="24"/>
        <end position="69"/>
    </location>
</feature>
<evidence type="ECO:0000313" key="4">
    <source>
        <dbReference type="Proteomes" id="UP001175271"/>
    </source>
</evidence>
<feature type="compositionally biased region" description="Acidic residues" evidence="1">
    <location>
        <begin position="30"/>
        <end position="43"/>
    </location>
</feature>
<reference evidence="3" key="1">
    <citation type="submission" date="2023-06" db="EMBL/GenBank/DDBJ databases">
        <title>Genomic analysis of the entomopathogenic nematode Steinernema hermaphroditum.</title>
        <authorList>
            <person name="Schwarz E.M."/>
            <person name="Heppert J.K."/>
            <person name="Baniya A."/>
            <person name="Schwartz H.T."/>
            <person name="Tan C.-H."/>
            <person name="Antoshechkin I."/>
            <person name="Sternberg P.W."/>
            <person name="Goodrich-Blair H."/>
            <person name="Dillman A.R."/>
        </authorList>
    </citation>
    <scope>NUCLEOTIDE SEQUENCE</scope>
    <source>
        <strain evidence="3">PS9179</strain>
        <tissue evidence="3">Whole animal</tissue>
    </source>
</reference>
<evidence type="ECO:0000313" key="3">
    <source>
        <dbReference type="EMBL" id="KAK0394872.1"/>
    </source>
</evidence>
<proteinExistence type="predicted"/>
<dbReference type="AlphaFoldDB" id="A0AA39GZB8"/>
<comment type="caution">
    <text evidence="3">The sequence shown here is derived from an EMBL/GenBank/DDBJ whole genome shotgun (WGS) entry which is preliminary data.</text>
</comment>
<protein>
    <submittedName>
        <fullName evidence="3">Uncharacterized protein</fullName>
    </submittedName>
</protein>
<gene>
    <name evidence="3" type="ORF">QR680_000980</name>
</gene>
<organism evidence="3 4">
    <name type="scientific">Steinernema hermaphroditum</name>
    <dbReference type="NCBI Taxonomy" id="289476"/>
    <lineage>
        <taxon>Eukaryota</taxon>
        <taxon>Metazoa</taxon>
        <taxon>Ecdysozoa</taxon>
        <taxon>Nematoda</taxon>
        <taxon>Chromadorea</taxon>
        <taxon>Rhabditida</taxon>
        <taxon>Tylenchina</taxon>
        <taxon>Panagrolaimomorpha</taxon>
        <taxon>Strongyloidoidea</taxon>
        <taxon>Steinernematidae</taxon>
        <taxon>Steinernema</taxon>
    </lineage>
</organism>